<dbReference type="WBParaSite" id="TCONS_00002097.p1">
    <property type="protein sequence ID" value="TCONS_00002097.p1"/>
    <property type="gene ID" value="XLOC_001998"/>
</dbReference>
<evidence type="ECO:0000313" key="3">
    <source>
        <dbReference type="Proteomes" id="UP000035681"/>
    </source>
</evidence>
<feature type="compositionally biased region" description="Low complexity" evidence="1">
    <location>
        <begin position="18"/>
        <end position="29"/>
    </location>
</feature>
<name>A0A0K0ETA0_STRER</name>
<keyword evidence="3" id="KW-1185">Reference proteome</keyword>
<accession>A0A0K0ETA0</accession>
<sequence length="105" mass="11582">MDVAFIILTFAFINEASNRNSESNAQSNQDGTMGSDIKTANNQTILNRGNVNNNNDVAYTERNETTNYGSFILFGSIIIVVIVGITAFVLWSKNKNKKSNITSKQ</sequence>
<reference evidence="4" key="1">
    <citation type="submission" date="2015-08" db="UniProtKB">
        <authorList>
            <consortium name="WormBaseParasite"/>
        </authorList>
    </citation>
    <scope>IDENTIFICATION</scope>
</reference>
<keyword evidence="2" id="KW-0812">Transmembrane</keyword>
<keyword evidence="2" id="KW-0472">Membrane</keyword>
<dbReference type="AlphaFoldDB" id="A0A0K0ETA0"/>
<dbReference type="Proteomes" id="UP000035681">
    <property type="component" value="Unplaced"/>
</dbReference>
<proteinExistence type="predicted"/>
<feature type="transmembrane region" description="Helical" evidence="2">
    <location>
        <begin position="71"/>
        <end position="91"/>
    </location>
</feature>
<evidence type="ECO:0000256" key="2">
    <source>
        <dbReference type="SAM" id="Phobius"/>
    </source>
</evidence>
<organism evidence="4">
    <name type="scientific">Strongyloides stercoralis</name>
    <name type="common">Threadworm</name>
    <dbReference type="NCBI Taxonomy" id="6248"/>
    <lineage>
        <taxon>Eukaryota</taxon>
        <taxon>Metazoa</taxon>
        <taxon>Ecdysozoa</taxon>
        <taxon>Nematoda</taxon>
        <taxon>Chromadorea</taxon>
        <taxon>Rhabditida</taxon>
        <taxon>Tylenchina</taxon>
        <taxon>Panagrolaimomorpha</taxon>
        <taxon>Strongyloidoidea</taxon>
        <taxon>Strongyloididae</taxon>
        <taxon>Strongyloides</taxon>
    </lineage>
</organism>
<protein>
    <submittedName>
        <fullName evidence="4">Syndecan domain-containing protein</fullName>
    </submittedName>
</protein>
<dbReference type="WBParaSite" id="SSTP_0001267700.1">
    <property type="protein sequence ID" value="SSTP_0001267700.1"/>
    <property type="gene ID" value="SSTP_0001267700"/>
</dbReference>
<keyword evidence="2" id="KW-1133">Transmembrane helix</keyword>
<feature type="region of interest" description="Disordered" evidence="1">
    <location>
        <begin position="18"/>
        <end position="55"/>
    </location>
</feature>
<evidence type="ECO:0000256" key="1">
    <source>
        <dbReference type="SAM" id="MobiDB-lite"/>
    </source>
</evidence>
<evidence type="ECO:0000313" key="4">
    <source>
        <dbReference type="WBParaSite" id="SSTP_0001267700.1"/>
    </source>
</evidence>